<dbReference type="AlphaFoldDB" id="A0AAP0SC44"/>
<protein>
    <submittedName>
        <fullName evidence="2">Uncharacterized protein</fullName>
    </submittedName>
</protein>
<evidence type="ECO:0000313" key="2">
    <source>
        <dbReference type="EMBL" id="KAK9291766.1"/>
    </source>
</evidence>
<reference evidence="2 3" key="1">
    <citation type="journal article" date="2024" name="Plant J.">
        <title>Genome sequences and population genomics reveal climatic adaptation and genomic divergence between two closely related sweetgum species.</title>
        <authorList>
            <person name="Xu W.Q."/>
            <person name="Ren C.Q."/>
            <person name="Zhang X.Y."/>
            <person name="Comes H.P."/>
            <person name="Liu X.H."/>
            <person name="Li Y.G."/>
            <person name="Kettle C.J."/>
            <person name="Jalonen R."/>
            <person name="Gaisberger H."/>
            <person name="Ma Y.Z."/>
            <person name="Qiu Y.X."/>
        </authorList>
    </citation>
    <scope>NUCLEOTIDE SEQUENCE [LARGE SCALE GENOMIC DNA]</scope>
    <source>
        <strain evidence="2">Hangzhou</strain>
    </source>
</reference>
<feature type="signal peptide" evidence="1">
    <location>
        <begin position="1"/>
        <end position="15"/>
    </location>
</feature>
<dbReference type="InterPro" id="IPR038823">
    <property type="entry name" value="MED2_plant"/>
</dbReference>
<dbReference type="PANTHER" id="PTHR36407:SF1">
    <property type="entry name" value="MEDIATOR-ASSOCIATED PROTEIN 2"/>
    <property type="match status" value="1"/>
</dbReference>
<proteinExistence type="predicted"/>
<dbReference type="EMBL" id="JBBPBK010000001">
    <property type="protein sequence ID" value="KAK9291766.1"/>
    <property type="molecule type" value="Genomic_DNA"/>
</dbReference>
<evidence type="ECO:0000256" key="1">
    <source>
        <dbReference type="SAM" id="SignalP"/>
    </source>
</evidence>
<feature type="chain" id="PRO_5042979028" evidence="1">
    <location>
        <begin position="16"/>
        <end position="127"/>
    </location>
</feature>
<keyword evidence="1" id="KW-0732">Signal</keyword>
<organism evidence="2 3">
    <name type="scientific">Liquidambar formosana</name>
    <name type="common">Formosan gum</name>
    <dbReference type="NCBI Taxonomy" id="63359"/>
    <lineage>
        <taxon>Eukaryota</taxon>
        <taxon>Viridiplantae</taxon>
        <taxon>Streptophyta</taxon>
        <taxon>Embryophyta</taxon>
        <taxon>Tracheophyta</taxon>
        <taxon>Spermatophyta</taxon>
        <taxon>Magnoliopsida</taxon>
        <taxon>eudicotyledons</taxon>
        <taxon>Gunneridae</taxon>
        <taxon>Pentapetalae</taxon>
        <taxon>Saxifragales</taxon>
        <taxon>Altingiaceae</taxon>
        <taxon>Liquidambar</taxon>
    </lineage>
</organism>
<name>A0AAP0SC44_LIQFO</name>
<dbReference type="Proteomes" id="UP001415857">
    <property type="component" value="Unassembled WGS sequence"/>
</dbReference>
<dbReference type="PANTHER" id="PTHR36407">
    <property type="entry name" value="MEDIATOR-ASSOCIATED PROTEIN 2"/>
    <property type="match status" value="1"/>
</dbReference>
<accession>A0AAP0SC44</accession>
<evidence type="ECO:0000313" key="3">
    <source>
        <dbReference type="Proteomes" id="UP001415857"/>
    </source>
</evidence>
<sequence length="127" mass="14542">MDLWIFLALDNALSALLCLSCGVGSWRSGISSIWNWFSEVLSRSIWNGLTDCLFFYSVFALETFPWQVEFSGEMNAADEESYKPPPEFQEDVKEPLVELSLTDSTELWLIQWPINHPPDFDGQELSV</sequence>
<gene>
    <name evidence="2" type="ORF">L1049_019716</name>
</gene>
<comment type="caution">
    <text evidence="2">The sequence shown here is derived from an EMBL/GenBank/DDBJ whole genome shotgun (WGS) entry which is preliminary data.</text>
</comment>
<keyword evidence="3" id="KW-1185">Reference proteome</keyword>